<gene>
    <name evidence="8" type="primary">pglX</name>
    <name evidence="8" type="ORF">KME60_23715</name>
</gene>
<evidence type="ECO:0000256" key="3">
    <source>
        <dbReference type="ARBA" id="ARBA00022679"/>
    </source>
</evidence>
<dbReference type="Gene3D" id="3.40.50.150">
    <property type="entry name" value="Vaccinia Virus protein VP39"/>
    <property type="match status" value="2"/>
</dbReference>
<dbReference type="Proteomes" id="UP000729701">
    <property type="component" value="Unassembled WGS sequence"/>
</dbReference>
<evidence type="ECO:0000313" key="8">
    <source>
        <dbReference type="EMBL" id="MBW4670339.1"/>
    </source>
</evidence>
<evidence type="ECO:0000259" key="7">
    <source>
        <dbReference type="Pfam" id="PF07669"/>
    </source>
</evidence>
<evidence type="ECO:0000256" key="2">
    <source>
        <dbReference type="ARBA" id="ARBA00022603"/>
    </source>
</evidence>
<reference evidence="8" key="2">
    <citation type="journal article" date="2022" name="Microbiol. Resour. Announc.">
        <title>Metagenome Sequencing to Explore Phylogenomics of Terrestrial Cyanobacteria.</title>
        <authorList>
            <person name="Ward R.D."/>
            <person name="Stajich J.E."/>
            <person name="Johansen J.R."/>
            <person name="Huntemann M."/>
            <person name="Clum A."/>
            <person name="Foster B."/>
            <person name="Foster B."/>
            <person name="Roux S."/>
            <person name="Palaniappan K."/>
            <person name="Varghese N."/>
            <person name="Mukherjee S."/>
            <person name="Reddy T.B.K."/>
            <person name="Daum C."/>
            <person name="Copeland A."/>
            <person name="Chen I.A."/>
            <person name="Ivanova N.N."/>
            <person name="Kyrpides N.C."/>
            <person name="Shapiro N."/>
            <person name="Eloe-Fadrosh E.A."/>
            <person name="Pietrasiak N."/>
        </authorList>
    </citation>
    <scope>NUCLEOTIDE SEQUENCE</scope>
    <source>
        <strain evidence="8">GSE-NOS-MK-12-04C</strain>
    </source>
</reference>
<evidence type="ECO:0000256" key="6">
    <source>
        <dbReference type="SAM" id="MobiDB-lite"/>
    </source>
</evidence>
<evidence type="ECO:0000313" key="9">
    <source>
        <dbReference type="Proteomes" id="UP000729701"/>
    </source>
</evidence>
<feature type="domain" description="Type II methyltransferase M.TaqI-like" evidence="7">
    <location>
        <begin position="379"/>
        <end position="638"/>
    </location>
</feature>
<keyword evidence="3 8" id="KW-0808">Transferase</keyword>
<keyword evidence="4" id="KW-0949">S-adenosyl-L-methionine</keyword>
<dbReference type="PROSITE" id="PS00092">
    <property type="entry name" value="N6_MTASE"/>
    <property type="match status" value="1"/>
</dbReference>
<dbReference type="PRINTS" id="PR00507">
    <property type="entry name" value="N12N6MTFRASE"/>
</dbReference>
<name>A0A951QPW7_9CYAN</name>
<organism evidence="8 9">
    <name type="scientific">Cyanomargarita calcarea GSE-NOS-MK-12-04C</name>
    <dbReference type="NCBI Taxonomy" id="2839659"/>
    <lineage>
        <taxon>Bacteria</taxon>
        <taxon>Bacillati</taxon>
        <taxon>Cyanobacteriota</taxon>
        <taxon>Cyanophyceae</taxon>
        <taxon>Nostocales</taxon>
        <taxon>Cyanomargaritaceae</taxon>
        <taxon>Cyanomargarita</taxon>
    </lineage>
</organism>
<evidence type="ECO:0000256" key="5">
    <source>
        <dbReference type="ARBA" id="ARBA00047942"/>
    </source>
</evidence>
<dbReference type="GO" id="GO:0003676">
    <property type="term" value="F:nucleic acid binding"/>
    <property type="evidence" value="ECO:0007669"/>
    <property type="project" value="InterPro"/>
</dbReference>
<dbReference type="PANTHER" id="PTHR33841:SF1">
    <property type="entry name" value="DNA METHYLTRANSFERASE A"/>
    <property type="match status" value="1"/>
</dbReference>
<dbReference type="GO" id="GO:0032259">
    <property type="term" value="P:methylation"/>
    <property type="evidence" value="ECO:0007669"/>
    <property type="project" value="UniProtKB-KW"/>
</dbReference>
<accession>A0A951QPW7</accession>
<dbReference type="EMBL" id="JAHHGZ010000029">
    <property type="protein sequence ID" value="MBW4670339.1"/>
    <property type="molecule type" value="Genomic_DNA"/>
</dbReference>
<reference evidence="8" key="1">
    <citation type="submission" date="2021-05" db="EMBL/GenBank/DDBJ databases">
        <authorList>
            <person name="Pietrasiak N."/>
            <person name="Ward R."/>
            <person name="Stajich J.E."/>
            <person name="Kurbessoian T."/>
        </authorList>
    </citation>
    <scope>NUCLEOTIDE SEQUENCE</scope>
    <source>
        <strain evidence="8">GSE-NOS-MK-12-04C</strain>
    </source>
</reference>
<evidence type="ECO:0000256" key="1">
    <source>
        <dbReference type="ARBA" id="ARBA00011900"/>
    </source>
</evidence>
<dbReference type="Pfam" id="PF07669">
    <property type="entry name" value="Eco57I"/>
    <property type="match status" value="1"/>
</dbReference>
<proteinExistence type="predicted"/>
<sequence length="1334" mass="152427">MSYLSPEATSKLSSTIRILRERLLTDLHNAVDSAYQLSIPLTKAGLSEEMRVKRQRLEKWLEEQSRSERQGKKEKDKQAKERYLKTAEKLAAATLLNRLVVIKQMEAHRLIKPAVVTGGWQSPGYREFQDFAPELLKDESEGYSTLLQLLYDELALDLPGLFGNVGVTVLFPIPASTLRTVIEALNEPALADAWLDDTTLGWVYQYWNDPEREALDAKLNGGGKVEQHEIASKTQMFTERYMVEWMLHNSLGQMWLGMCKKNSWVAEVEADGTLQRLAQRREIWQEKREVGEVALDALMPIENEAEDRWKYWVPQPLTDSLVDNAPKSIKNLKILDPACGSGHFLVIAFGLLFALYQEEARHRGENWSDKEIVESILENNLYGIDIDPRAVQIAAAALILKARLLCYQAQPKSLNLVASNLELSALPEDDPALVELRHEVTEATGIPEELTNRIVKALKGADYLGTLLKIDAEVDEAIRKYEKDNFTPLQLRIFDPTPTEGSVGFNFEETKSSLLDKLEQFLSRRTSGDDLGLRLRGEQLAAGIRFIRMARENTYDLVIGNPPYQGTSKMVDAKYVAKVYQRGKADLYAAFLERGLQLTKDGGMSALVTMRNWMFIQQFTKIREFLIDNFDLRVLGDVDRGAFEEVPNEVLAAAISIFQKVKPSGKLSIAMQPTALDDNSYDRQRTKRKRAAILAQVGKFEFLCDRFHVIKEKPLIYWWDEAFLKRYAQTPKMGDETDVRVGMQTANNTRFLRQHWEIQLNELLIYSMNNTFSGLPQNKWVPYIKGAEGKSWFEPLTDVLIWTPNAIQIKLFERDGKQASRPQNENFYFCQGIAFPSIGSKFTARSYRFRSVFGNAGLSVFPKNIANATCLMNSQIAQKIVASLNPTVNFLVGDVNRLPLFPIANAEKIFAKLETSFTEHEAARETSVEFKQPGASAWNYTQQWAQTAVDREPNTPLPNYQPVYEQPPATNFISYAIGIALNRFAANREGILTPPASLPPLSKGGTEGGLILPHSILYLSTYSERDSLEHPATQPIHDTWQKHGAEIAAGKTLRDWLRLSFFKEVHLGMYDNRPIYFPLSSQKKNFVAFISIHRWQDDTLQTLLADYLIPELSQIEGELNDLLEARNQSDKKSQNKAEERYSKVLQLQTELKTFIELVQKCAEAGTPPANSQDTPREADARFKMNLDDGVMVNSAALWSLLEPQWNQPKKWWSELCNAQGKKDYDWSHLAARYFPERVDTKCQQDPSLAVAHGCFWKYHPAKAYEWELRLQDEIAPDFRIHENDSDNLREEFELENPELVLELKEKEDKRRERKRKKEDTENDFSLDIELEEED</sequence>
<comment type="catalytic activity">
    <reaction evidence="5">
        <text>a 2'-deoxyadenosine in DNA + S-adenosyl-L-methionine = an N(6)-methyl-2'-deoxyadenosine in DNA + S-adenosyl-L-homocysteine + H(+)</text>
        <dbReference type="Rhea" id="RHEA:15197"/>
        <dbReference type="Rhea" id="RHEA-COMP:12418"/>
        <dbReference type="Rhea" id="RHEA-COMP:12419"/>
        <dbReference type="ChEBI" id="CHEBI:15378"/>
        <dbReference type="ChEBI" id="CHEBI:57856"/>
        <dbReference type="ChEBI" id="CHEBI:59789"/>
        <dbReference type="ChEBI" id="CHEBI:90615"/>
        <dbReference type="ChEBI" id="CHEBI:90616"/>
        <dbReference type="EC" id="2.1.1.72"/>
    </reaction>
</comment>
<dbReference type="InterPro" id="IPR011639">
    <property type="entry name" value="MethylTrfase_TaqI-like_dom"/>
</dbReference>
<dbReference type="GO" id="GO:0009007">
    <property type="term" value="F:site-specific DNA-methyltransferase (adenine-specific) activity"/>
    <property type="evidence" value="ECO:0007669"/>
    <property type="project" value="UniProtKB-EC"/>
</dbReference>
<dbReference type="PANTHER" id="PTHR33841">
    <property type="entry name" value="DNA METHYLTRANSFERASE YEEA-RELATED"/>
    <property type="match status" value="1"/>
</dbReference>
<dbReference type="InterPro" id="IPR029063">
    <property type="entry name" value="SAM-dependent_MTases_sf"/>
</dbReference>
<comment type="caution">
    <text evidence="8">The sequence shown here is derived from an EMBL/GenBank/DDBJ whole genome shotgun (WGS) entry which is preliminary data.</text>
</comment>
<feature type="compositionally biased region" description="Acidic residues" evidence="6">
    <location>
        <begin position="1320"/>
        <end position="1334"/>
    </location>
</feature>
<dbReference type="InterPro" id="IPR050953">
    <property type="entry name" value="N4_N6_ade-DNA_methylase"/>
</dbReference>
<feature type="region of interest" description="Disordered" evidence="6">
    <location>
        <begin position="1306"/>
        <end position="1334"/>
    </location>
</feature>
<dbReference type="GO" id="GO:0006304">
    <property type="term" value="P:DNA modification"/>
    <property type="evidence" value="ECO:0007669"/>
    <property type="project" value="InterPro"/>
</dbReference>
<dbReference type="NCBIfam" id="NF033455">
    <property type="entry name" value="BREX_6_MTaseX"/>
    <property type="match status" value="1"/>
</dbReference>
<dbReference type="EC" id="2.1.1.72" evidence="1"/>
<dbReference type="InterPro" id="IPR002052">
    <property type="entry name" value="DNA_methylase_N6_adenine_CS"/>
</dbReference>
<keyword evidence="2 8" id="KW-0489">Methyltransferase</keyword>
<dbReference type="SUPFAM" id="SSF53335">
    <property type="entry name" value="S-adenosyl-L-methionine-dependent methyltransferases"/>
    <property type="match status" value="1"/>
</dbReference>
<evidence type="ECO:0000256" key="4">
    <source>
        <dbReference type="ARBA" id="ARBA00022691"/>
    </source>
</evidence>
<protein>
    <recommendedName>
        <fullName evidence="1">site-specific DNA-methyltransferase (adenine-specific)</fullName>
        <ecNumber evidence="1">2.1.1.72</ecNumber>
    </recommendedName>
</protein>